<evidence type="ECO:0000256" key="5">
    <source>
        <dbReference type="SAM" id="Phobius"/>
    </source>
</evidence>
<evidence type="ECO:0000259" key="6">
    <source>
        <dbReference type="Pfam" id="PF04893"/>
    </source>
</evidence>
<reference evidence="7 8" key="1">
    <citation type="submission" date="2018-11" db="EMBL/GenBank/DDBJ databases">
        <title>Genome sequencing of Paenibacillus lentus DSM25539(T).</title>
        <authorList>
            <person name="Kook J.-K."/>
            <person name="Park S.-N."/>
            <person name="Lim Y.K."/>
        </authorList>
    </citation>
    <scope>NUCLEOTIDE SEQUENCE [LARGE SCALE GENOMIC DNA]</scope>
    <source>
        <strain evidence="7 8">DSM 25539</strain>
    </source>
</reference>
<keyword evidence="3 5" id="KW-1133">Transmembrane helix</keyword>
<feature type="transmembrane region" description="Helical" evidence="5">
    <location>
        <begin position="23"/>
        <end position="46"/>
    </location>
</feature>
<evidence type="ECO:0000313" key="7">
    <source>
        <dbReference type="EMBL" id="AZK44845.1"/>
    </source>
</evidence>
<dbReference type="GO" id="GO:0016020">
    <property type="term" value="C:membrane"/>
    <property type="evidence" value="ECO:0007669"/>
    <property type="project" value="UniProtKB-SubCell"/>
</dbReference>
<dbReference type="RefSeq" id="WP_125080982.1">
    <property type="nucleotide sequence ID" value="NZ_CP034248.1"/>
</dbReference>
<feature type="transmembrane region" description="Helical" evidence="5">
    <location>
        <begin position="115"/>
        <end position="139"/>
    </location>
</feature>
<evidence type="ECO:0000256" key="1">
    <source>
        <dbReference type="ARBA" id="ARBA00004141"/>
    </source>
</evidence>
<sequence length="215" mass="23791">MKNLLTIFTSPRETFERVRDKKVAWILPMILALILGFVTTTLQMPYLMELSRESLLKTGGLSPEQVEQAVGFTPIMSYGTLILGTILMIFFVALLLVLLNLIMRGEGKYLQFANVAAYASLPAVIGGLLTTVLLLAMDARSLTDVTISLAALMPEKTGTMYRALLLINPFTIWGLYLYIVGAGIMMKRPLKKVAVWIVAVWLIYSFITVLSVPAV</sequence>
<dbReference type="AlphaFoldDB" id="A0A3Q8S3C2"/>
<feature type="transmembrane region" description="Helical" evidence="5">
    <location>
        <begin position="81"/>
        <end position="103"/>
    </location>
</feature>
<comment type="subcellular location">
    <subcellularLocation>
        <location evidence="1">Membrane</location>
        <topology evidence="1">Multi-pass membrane protein</topology>
    </subcellularLocation>
</comment>
<evidence type="ECO:0000313" key="8">
    <source>
        <dbReference type="Proteomes" id="UP000273145"/>
    </source>
</evidence>
<dbReference type="Pfam" id="PF04893">
    <property type="entry name" value="Yip1"/>
    <property type="match status" value="1"/>
</dbReference>
<name>A0A3Q8S3C2_9BACL</name>
<feature type="transmembrane region" description="Helical" evidence="5">
    <location>
        <begin position="193"/>
        <end position="214"/>
    </location>
</feature>
<dbReference type="EMBL" id="CP034248">
    <property type="protein sequence ID" value="AZK44845.1"/>
    <property type="molecule type" value="Genomic_DNA"/>
</dbReference>
<organism evidence="7 8">
    <name type="scientific">Paenibacillus lentus</name>
    <dbReference type="NCBI Taxonomy" id="1338368"/>
    <lineage>
        <taxon>Bacteria</taxon>
        <taxon>Bacillati</taxon>
        <taxon>Bacillota</taxon>
        <taxon>Bacilli</taxon>
        <taxon>Bacillales</taxon>
        <taxon>Paenibacillaceae</taxon>
        <taxon>Paenibacillus</taxon>
    </lineage>
</organism>
<evidence type="ECO:0000256" key="3">
    <source>
        <dbReference type="ARBA" id="ARBA00022989"/>
    </source>
</evidence>
<keyword evidence="4 5" id="KW-0472">Membrane</keyword>
<feature type="transmembrane region" description="Helical" evidence="5">
    <location>
        <begin position="159"/>
        <end position="181"/>
    </location>
</feature>
<proteinExistence type="predicted"/>
<evidence type="ECO:0000256" key="4">
    <source>
        <dbReference type="ARBA" id="ARBA00023136"/>
    </source>
</evidence>
<evidence type="ECO:0000256" key="2">
    <source>
        <dbReference type="ARBA" id="ARBA00022692"/>
    </source>
</evidence>
<gene>
    <name evidence="7" type="ORF">EIM92_00390</name>
</gene>
<keyword evidence="2 5" id="KW-0812">Transmembrane</keyword>
<feature type="domain" description="Yip1" evidence="6">
    <location>
        <begin position="6"/>
        <end position="209"/>
    </location>
</feature>
<dbReference type="InterPro" id="IPR006977">
    <property type="entry name" value="Yip1_dom"/>
</dbReference>
<dbReference type="OrthoDB" id="1724610at2"/>
<dbReference type="Proteomes" id="UP000273145">
    <property type="component" value="Chromosome"/>
</dbReference>
<keyword evidence="8" id="KW-1185">Reference proteome</keyword>
<accession>A0A3Q8S3C2</accession>
<dbReference type="KEGG" id="plen:EIM92_00390"/>
<protein>
    <submittedName>
        <fullName evidence="7">DUF1282 domain-containing protein</fullName>
    </submittedName>
</protein>